<dbReference type="SMART" id="SM00028">
    <property type="entry name" value="TPR"/>
    <property type="match status" value="2"/>
</dbReference>
<dbReference type="InterPro" id="IPR019734">
    <property type="entry name" value="TPR_rpt"/>
</dbReference>
<reference evidence="4 5" key="1">
    <citation type="submission" date="2023-04" db="EMBL/GenBank/DDBJ databases">
        <title>Draft genome sequence of acteroides sedimenti strain YN3PY1.</title>
        <authorList>
            <person name="Yoshida N."/>
        </authorList>
    </citation>
    <scope>NUCLEOTIDE SEQUENCE [LARGE SCALE GENOMIC DNA]</scope>
    <source>
        <strain evidence="4 5">YN3PY1</strain>
    </source>
</reference>
<organism evidence="4 5">
    <name type="scientific">Bacteroides sedimenti</name>
    <dbReference type="NCBI Taxonomy" id="2136147"/>
    <lineage>
        <taxon>Bacteria</taxon>
        <taxon>Pseudomonadati</taxon>
        <taxon>Bacteroidota</taxon>
        <taxon>Bacteroidia</taxon>
        <taxon>Bacteroidales</taxon>
        <taxon>Bacteroidaceae</taxon>
        <taxon>Bacteroides</taxon>
    </lineage>
</organism>
<keyword evidence="5" id="KW-1185">Reference proteome</keyword>
<dbReference type="SUPFAM" id="SSF48452">
    <property type="entry name" value="TPR-like"/>
    <property type="match status" value="1"/>
</dbReference>
<keyword evidence="1" id="KW-0677">Repeat</keyword>
<sequence>MKAKGIDASLTIFPVGINGFPGDDIAIIIGVLLEEKGLKCIELSKAKFSPSSQSNLQTLADSLGKFVKAHPIPTEYALYSEMILDMQKRAFTELREIVVDKTGAIVWTEKLDSTDVAFRHVADPDPMGYSILLSERLGMRLGLTAETTTNAKPGKLSAIFRDRFGMPTEKETAEMPKLEKIMKANFKKSKLMVYPLRINGELNRQGAAQLIKMINGAELCKAIPSKDTLSLKLRTREQNEMKILWNMAVEFRDHIKANPQNADYLLFADYVFNPQVWKQGYVHFVVCDRNGEWVIADLQNSGQAEFQNVKPVSIEGCNNLLYAHLEHYLKASVAEAIREEIHNSGIEAANAKFKQLRVKRTEYYLSEAEMNALGYEYLSSKKNEEAIAIFKMNVEAFPMSFNAYDSLGEAYATAGEKELAIRNYEKSIQLNPNNQNGVDALKKLKMK</sequence>
<dbReference type="PROSITE" id="PS50005">
    <property type="entry name" value="TPR"/>
    <property type="match status" value="1"/>
</dbReference>
<feature type="repeat" description="TPR" evidence="3">
    <location>
        <begin position="401"/>
        <end position="434"/>
    </location>
</feature>
<dbReference type="EMBL" id="AP028055">
    <property type="protein sequence ID" value="BEH00326.1"/>
    <property type="molecule type" value="Genomic_DNA"/>
</dbReference>
<keyword evidence="2 3" id="KW-0802">TPR repeat</keyword>
<evidence type="ECO:0000256" key="1">
    <source>
        <dbReference type="ARBA" id="ARBA00022737"/>
    </source>
</evidence>
<evidence type="ECO:0008006" key="6">
    <source>
        <dbReference type="Google" id="ProtNLM"/>
    </source>
</evidence>
<proteinExistence type="predicted"/>
<accession>A0ABM8IEF8</accession>
<evidence type="ECO:0000256" key="2">
    <source>
        <dbReference type="ARBA" id="ARBA00022803"/>
    </source>
</evidence>
<gene>
    <name evidence="4" type="ORF">BSYN_25900</name>
</gene>
<name>A0ABM8IEF8_9BACE</name>
<evidence type="ECO:0000313" key="4">
    <source>
        <dbReference type="EMBL" id="BEH00326.1"/>
    </source>
</evidence>
<dbReference type="Pfam" id="PF07719">
    <property type="entry name" value="TPR_2"/>
    <property type="match status" value="1"/>
</dbReference>
<dbReference type="InterPro" id="IPR011990">
    <property type="entry name" value="TPR-like_helical_dom_sf"/>
</dbReference>
<protein>
    <recommendedName>
        <fullName evidence="6">Tetratricopeptide repeat protein</fullName>
    </recommendedName>
</protein>
<dbReference type="Proteomes" id="UP001496674">
    <property type="component" value="Chromosome"/>
</dbReference>
<dbReference type="Gene3D" id="1.25.40.10">
    <property type="entry name" value="Tetratricopeptide repeat domain"/>
    <property type="match status" value="1"/>
</dbReference>
<evidence type="ECO:0000313" key="5">
    <source>
        <dbReference type="Proteomes" id="UP001496674"/>
    </source>
</evidence>
<dbReference type="InterPro" id="IPR013105">
    <property type="entry name" value="TPR_2"/>
</dbReference>
<dbReference type="PROSITE" id="PS50293">
    <property type="entry name" value="TPR_REGION"/>
    <property type="match status" value="1"/>
</dbReference>
<evidence type="ECO:0000256" key="3">
    <source>
        <dbReference type="PROSITE-ProRule" id="PRU00339"/>
    </source>
</evidence>